<evidence type="ECO:0000313" key="3">
    <source>
        <dbReference type="Proteomes" id="UP000295301"/>
    </source>
</evidence>
<reference evidence="2 3" key="1">
    <citation type="submission" date="2019-03" db="EMBL/GenBank/DDBJ databases">
        <title>Ruegeria lutea sp. nov., a novel strain, isolated from marine sediment, the Masan Bay, South Korea.</title>
        <authorList>
            <person name="Kim J."/>
            <person name="Kim D.-Y."/>
            <person name="Lee S.-S."/>
        </authorList>
    </citation>
    <scope>NUCLEOTIDE SEQUENCE [LARGE SCALE GENOMIC DNA]</scope>
    <source>
        <strain evidence="2 3">318-1</strain>
    </source>
</reference>
<accession>A0A4R5UPX3</accession>
<keyword evidence="3" id="KW-1185">Reference proteome</keyword>
<dbReference type="InterPro" id="IPR009380">
    <property type="entry name" value="DUF1036"/>
</dbReference>
<feature type="signal peptide" evidence="1">
    <location>
        <begin position="1"/>
        <end position="21"/>
    </location>
</feature>
<organism evidence="2 3">
    <name type="scientific">Antarcticimicrobium luteum</name>
    <dbReference type="NCBI Taxonomy" id="2547397"/>
    <lineage>
        <taxon>Bacteria</taxon>
        <taxon>Pseudomonadati</taxon>
        <taxon>Pseudomonadota</taxon>
        <taxon>Alphaproteobacteria</taxon>
        <taxon>Rhodobacterales</taxon>
        <taxon>Paracoccaceae</taxon>
        <taxon>Antarcticimicrobium</taxon>
    </lineage>
</organism>
<dbReference type="Proteomes" id="UP000295301">
    <property type="component" value="Unassembled WGS sequence"/>
</dbReference>
<sequence>MKAFSTAIAVLCGLAAGPALADLRLCNEASARHSVAVGYKSGDQWMSEGWWNIDPGKCATVISGDLKYRFFYYRLLAKGRRFEHEGYGFCTRTSAFTIEGDKNCADRGYTNSGFRQIDAGDARDFSFSFTDAVSVTEPVEAAPPAAPRAEAAAPAEAPGTWGEPYASGAALFQDCVSETEAPFCTFHADGTKFFVYDDGRTPAGVFRAMRTYLPGTPIEVRGDLEAIHDRTADIVLRRVIPRAYDTWDNTLSRMQGTWYSVDDPNSQFNIIGSELENIYDGAFGAREYLSMRDTCEHFDGGNILVRMDEETGDVMCYSIEELGAFNMLLMYLPRANFHEFRKLD</sequence>
<proteinExistence type="predicted"/>
<comment type="caution">
    <text evidence="2">The sequence shown here is derived from an EMBL/GenBank/DDBJ whole genome shotgun (WGS) entry which is preliminary data.</text>
</comment>
<dbReference type="OrthoDB" id="9806840at2"/>
<dbReference type="RefSeq" id="WP_133361632.1">
    <property type="nucleotide sequence ID" value="NZ_SMUV01000074.1"/>
</dbReference>
<protein>
    <submittedName>
        <fullName evidence="2">DUF1036 domain-containing protein</fullName>
    </submittedName>
</protein>
<dbReference type="EMBL" id="SMUV01000074">
    <property type="protein sequence ID" value="TDK41062.1"/>
    <property type="molecule type" value="Genomic_DNA"/>
</dbReference>
<dbReference type="Pfam" id="PF06282">
    <property type="entry name" value="DUF1036"/>
    <property type="match status" value="1"/>
</dbReference>
<evidence type="ECO:0000256" key="1">
    <source>
        <dbReference type="SAM" id="SignalP"/>
    </source>
</evidence>
<feature type="chain" id="PRO_5020556382" evidence="1">
    <location>
        <begin position="22"/>
        <end position="344"/>
    </location>
</feature>
<evidence type="ECO:0000313" key="2">
    <source>
        <dbReference type="EMBL" id="TDK41062.1"/>
    </source>
</evidence>
<keyword evidence="1" id="KW-0732">Signal</keyword>
<dbReference type="AlphaFoldDB" id="A0A4R5UPX3"/>
<gene>
    <name evidence="2" type="ORF">E1832_20400</name>
</gene>
<name>A0A4R5UPX3_9RHOB</name>